<evidence type="ECO:0008006" key="7">
    <source>
        <dbReference type="Google" id="ProtNLM"/>
    </source>
</evidence>
<dbReference type="Pfam" id="PF00400">
    <property type="entry name" value="WD40"/>
    <property type="match status" value="4"/>
</dbReference>
<evidence type="ECO:0000313" key="5">
    <source>
        <dbReference type="EMBL" id="KAJ1731909.1"/>
    </source>
</evidence>
<dbReference type="GO" id="GO:1990234">
    <property type="term" value="C:transferase complex"/>
    <property type="evidence" value="ECO:0007669"/>
    <property type="project" value="UniProtKB-ARBA"/>
</dbReference>
<dbReference type="Proteomes" id="UP001143981">
    <property type="component" value="Unassembled WGS sequence"/>
</dbReference>
<accession>A0A9W7Y8K3</accession>
<evidence type="ECO:0000256" key="4">
    <source>
        <dbReference type="SAM" id="MobiDB-lite"/>
    </source>
</evidence>
<keyword evidence="6" id="KW-1185">Reference proteome</keyword>
<feature type="region of interest" description="Disordered" evidence="4">
    <location>
        <begin position="482"/>
        <end position="512"/>
    </location>
</feature>
<feature type="non-terminal residue" evidence="5">
    <location>
        <position position="512"/>
    </location>
</feature>
<feature type="region of interest" description="Disordered" evidence="4">
    <location>
        <begin position="1"/>
        <end position="25"/>
    </location>
</feature>
<dbReference type="PROSITE" id="PS50082">
    <property type="entry name" value="WD_REPEATS_2"/>
    <property type="match status" value="3"/>
</dbReference>
<dbReference type="PROSITE" id="PS00678">
    <property type="entry name" value="WD_REPEATS_1"/>
    <property type="match status" value="1"/>
</dbReference>
<dbReference type="InterPro" id="IPR019775">
    <property type="entry name" value="WD40_repeat_CS"/>
</dbReference>
<dbReference type="InterPro" id="IPR020472">
    <property type="entry name" value="WD40_PAC1"/>
</dbReference>
<dbReference type="PRINTS" id="PR00320">
    <property type="entry name" value="GPROTEINBRPT"/>
</dbReference>
<sequence length="512" mass="54340">PASPTAVAGDAVSTPGSDASQLTEPVAPCRPADPKLAAQAVDFVHEVLLPHAIRRLTMAREKCTLDESELSMIQSDSDIGWVDQILAARGIPQLAAVYDMDSMAAAGASVSSNRRHFFMSSAQLEALEKKEELERDPVRQKLGSPLRAGARILGFDLAGDSTVVLALASHQAQVADIAAGECGKATAKHAGPVTSVAVLGSHYRAGGSRIALSASWDKTIRVWAVDNPQQTLAVLAGHTDFVKCLVAHPTQPVVFSGSADKTIMFWRLPESADALTQGSAPLNITPFKTVAGQHTGQIYALCLDPTAAGILYSAGSDASVRAWDAHTGAALSSADGDRWCIERGQHKTNIFGCKATETELWTCSADKTAVGWDIETRKADLVLEHSAAVTAVLPIPQVGVVVTGVRDGAIYVWRVDSGAPEIIREIHAHTDDVTALQAAGREFYSSGLDQTLRRWDIRDVVGFTGGIDYIPAELASLCTTTAQPAGDSADQPTLTEEEERELAELMSDLDDM</sequence>
<dbReference type="AlphaFoldDB" id="A0A9W7Y8K3"/>
<dbReference type="InterPro" id="IPR015943">
    <property type="entry name" value="WD40/YVTN_repeat-like_dom_sf"/>
</dbReference>
<dbReference type="OrthoDB" id="6262491at2759"/>
<dbReference type="PANTHER" id="PTHR22847">
    <property type="entry name" value="WD40 REPEAT PROTEIN"/>
    <property type="match status" value="1"/>
</dbReference>
<evidence type="ECO:0000313" key="6">
    <source>
        <dbReference type="Proteomes" id="UP001143981"/>
    </source>
</evidence>
<feature type="repeat" description="WD" evidence="3">
    <location>
        <begin position="291"/>
        <end position="333"/>
    </location>
</feature>
<evidence type="ECO:0000256" key="1">
    <source>
        <dbReference type="ARBA" id="ARBA00022574"/>
    </source>
</evidence>
<dbReference type="PROSITE" id="PS50294">
    <property type="entry name" value="WD_REPEATS_REGION"/>
    <property type="match status" value="1"/>
</dbReference>
<dbReference type="SMART" id="SM00320">
    <property type="entry name" value="WD40"/>
    <property type="match status" value="6"/>
</dbReference>
<organism evidence="5 6">
    <name type="scientific">Coemansia biformis</name>
    <dbReference type="NCBI Taxonomy" id="1286918"/>
    <lineage>
        <taxon>Eukaryota</taxon>
        <taxon>Fungi</taxon>
        <taxon>Fungi incertae sedis</taxon>
        <taxon>Zoopagomycota</taxon>
        <taxon>Kickxellomycotina</taxon>
        <taxon>Kickxellomycetes</taxon>
        <taxon>Kickxellales</taxon>
        <taxon>Kickxellaceae</taxon>
        <taxon>Coemansia</taxon>
    </lineage>
</organism>
<feature type="repeat" description="WD" evidence="3">
    <location>
        <begin position="382"/>
        <end position="423"/>
    </location>
</feature>
<proteinExistence type="predicted"/>
<evidence type="ECO:0000256" key="2">
    <source>
        <dbReference type="ARBA" id="ARBA00022737"/>
    </source>
</evidence>
<dbReference type="SUPFAM" id="SSF50978">
    <property type="entry name" value="WD40 repeat-like"/>
    <property type="match status" value="1"/>
</dbReference>
<keyword evidence="2" id="KW-0677">Repeat</keyword>
<gene>
    <name evidence="5" type="ORF">LPJ61_002303</name>
</gene>
<dbReference type="PANTHER" id="PTHR22847:SF637">
    <property type="entry name" value="WD REPEAT DOMAIN 5B"/>
    <property type="match status" value="1"/>
</dbReference>
<dbReference type="Gene3D" id="2.130.10.10">
    <property type="entry name" value="YVTN repeat-like/Quinoprotein amine dehydrogenase"/>
    <property type="match status" value="2"/>
</dbReference>
<keyword evidence="1 3" id="KW-0853">WD repeat</keyword>
<comment type="caution">
    <text evidence="5">The sequence shown here is derived from an EMBL/GenBank/DDBJ whole genome shotgun (WGS) entry which is preliminary data.</text>
</comment>
<dbReference type="EMBL" id="JANBOI010000278">
    <property type="protein sequence ID" value="KAJ1731909.1"/>
    <property type="molecule type" value="Genomic_DNA"/>
</dbReference>
<feature type="compositionally biased region" description="Polar residues" evidence="4">
    <location>
        <begin position="14"/>
        <end position="23"/>
    </location>
</feature>
<feature type="compositionally biased region" description="Acidic residues" evidence="4">
    <location>
        <begin position="495"/>
        <end position="512"/>
    </location>
</feature>
<feature type="repeat" description="WD" evidence="3">
    <location>
        <begin position="235"/>
        <end position="276"/>
    </location>
</feature>
<dbReference type="InterPro" id="IPR001680">
    <property type="entry name" value="WD40_rpt"/>
</dbReference>
<dbReference type="InterPro" id="IPR036322">
    <property type="entry name" value="WD40_repeat_dom_sf"/>
</dbReference>
<evidence type="ECO:0000256" key="3">
    <source>
        <dbReference type="PROSITE-ProRule" id="PRU00221"/>
    </source>
</evidence>
<dbReference type="GO" id="GO:0005634">
    <property type="term" value="C:nucleus"/>
    <property type="evidence" value="ECO:0007669"/>
    <property type="project" value="TreeGrafter"/>
</dbReference>
<name>A0A9W7Y8K3_9FUNG</name>
<protein>
    <recommendedName>
        <fullName evidence="7">WD40 repeat-like protein</fullName>
    </recommendedName>
</protein>
<reference evidence="5" key="1">
    <citation type="submission" date="2022-07" db="EMBL/GenBank/DDBJ databases">
        <title>Phylogenomic reconstructions and comparative analyses of Kickxellomycotina fungi.</title>
        <authorList>
            <person name="Reynolds N.K."/>
            <person name="Stajich J.E."/>
            <person name="Barry K."/>
            <person name="Grigoriev I.V."/>
            <person name="Crous P."/>
            <person name="Smith M.E."/>
        </authorList>
    </citation>
    <scope>NUCLEOTIDE SEQUENCE</scope>
    <source>
        <strain evidence="5">BCRC 34381</strain>
    </source>
</reference>